<dbReference type="Gene3D" id="2.60.120.260">
    <property type="entry name" value="Galactose-binding domain-like"/>
    <property type="match status" value="1"/>
</dbReference>
<dbReference type="PROSITE" id="PS01124">
    <property type="entry name" value="HTH_ARAC_FAMILY_2"/>
    <property type="match status" value="1"/>
</dbReference>
<evidence type="ECO:0000259" key="4">
    <source>
        <dbReference type="PROSITE" id="PS01124"/>
    </source>
</evidence>
<keyword evidence="3" id="KW-0804">Transcription</keyword>
<dbReference type="PANTHER" id="PTHR47504">
    <property type="entry name" value="RIGHT ORIGIN-BINDING PROTEIN"/>
    <property type="match status" value="1"/>
</dbReference>
<dbReference type="SMART" id="SM00342">
    <property type="entry name" value="HTH_ARAC"/>
    <property type="match status" value="1"/>
</dbReference>
<dbReference type="InterPro" id="IPR050959">
    <property type="entry name" value="MarA-like"/>
</dbReference>
<evidence type="ECO:0000256" key="3">
    <source>
        <dbReference type="ARBA" id="ARBA00023163"/>
    </source>
</evidence>
<dbReference type="SUPFAM" id="SSF46689">
    <property type="entry name" value="Homeodomain-like"/>
    <property type="match status" value="2"/>
</dbReference>
<sequence length="289" mass="32847">MYSKLVQQIVDTLEENLLAEWQLEQYANKIGYSKFYVTRQFKQETGVSIGAYLRRRRLAVAAYLLLHSDEPLLHISLTCRFQSQEAFTRAFKSLYQLPPGKYRSLMQTIHHKEDKTMTNHVKGWLLTGSHPESYTIKVDDEIFHTGTKSGYLGSTTAGVGQFGTLMQSFLATDWLGKRIKLSCYIKTNNATRCGAWCRIDDKDDAVLQFDNMDNRPITGTTDWNYYTIVLDVPMDAASIHFGVLLIGSGEVWLDGVQFIEVDRSVPTTHLLTELAKLPITPSNLDFNDS</sequence>
<accession>A0A078MFP2</accession>
<dbReference type="Gene3D" id="1.10.10.60">
    <property type="entry name" value="Homeodomain-like"/>
    <property type="match status" value="2"/>
</dbReference>
<gene>
    <name evidence="5" type="primary">marA</name>
    <name evidence="5" type="ORF">BN1050_01887</name>
</gene>
<dbReference type="PATRIC" id="fig|1461583.4.peg.1809"/>
<dbReference type="HOGENOM" id="CLU_082696_0_0_9"/>
<proteinExistence type="predicted"/>
<evidence type="ECO:0000313" key="5">
    <source>
        <dbReference type="EMBL" id="CEA04222.1"/>
    </source>
</evidence>
<dbReference type="InterPro" id="IPR018060">
    <property type="entry name" value="HTH_AraC"/>
</dbReference>
<dbReference type="AlphaFoldDB" id="A0A078MFP2"/>
<feature type="domain" description="HTH araC/xylS-type" evidence="4">
    <location>
        <begin position="7"/>
        <end position="105"/>
    </location>
</feature>
<dbReference type="GO" id="GO:0043565">
    <property type="term" value="F:sequence-specific DNA binding"/>
    <property type="evidence" value="ECO:0007669"/>
    <property type="project" value="InterPro"/>
</dbReference>
<evidence type="ECO:0000256" key="1">
    <source>
        <dbReference type="ARBA" id="ARBA00023015"/>
    </source>
</evidence>
<dbReference type="GO" id="GO:0003700">
    <property type="term" value="F:DNA-binding transcription factor activity"/>
    <property type="evidence" value="ECO:0007669"/>
    <property type="project" value="InterPro"/>
</dbReference>
<dbReference type="PANTHER" id="PTHR47504:SF6">
    <property type="entry name" value="ARAC-FAMILY TRANSCRIPTIONAL REGULATOR"/>
    <property type="match status" value="1"/>
</dbReference>
<dbReference type="EMBL" id="LN483075">
    <property type="protein sequence ID" value="CEA04222.1"/>
    <property type="molecule type" value="Genomic_DNA"/>
</dbReference>
<protein>
    <submittedName>
        <fullName evidence="5">Multiple antibiotic resistance protein MarA</fullName>
    </submittedName>
</protein>
<dbReference type="InterPro" id="IPR009057">
    <property type="entry name" value="Homeodomain-like_sf"/>
</dbReference>
<dbReference type="Pfam" id="PF12833">
    <property type="entry name" value="HTH_18"/>
    <property type="match status" value="1"/>
</dbReference>
<keyword evidence="1" id="KW-0805">Transcription regulation</keyword>
<keyword evidence="2" id="KW-0238">DNA-binding</keyword>
<name>A0A078MFP2_9BACL</name>
<organism evidence="5">
    <name type="scientific">Metalysinibacillus saudimassiliensis</name>
    <dbReference type="NCBI Taxonomy" id="1461583"/>
    <lineage>
        <taxon>Bacteria</taxon>
        <taxon>Bacillati</taxon>
        <taxon>Bacillota</taxon>
        <taxon>Bacilli</taxon>
        <taxon>Bacillales</taxon>
        <taxon>Caryophanaceae</taxon>
        <taxon>Metalysinibacillus</taxon>
    </lineage>
</organism>
<reference evidence="5" key="1">
    <citation type="submission" date="2014-07" db="EMBL/GenBank/DDBJ databases">
        <authorList>
            <person name="Urmite Genomes Urmite Genomes"/>
        </authorList>
    </citation>
    <scope>NUCLEOTIDE SEQUENCE</scope>
    <source>
        <strain evidence="5">13S34_air</strain>
    </source>
</reference>
<evidence type="ECO:0000256" key="2">
    <source>
        <dbReference type="ARBA" id="ARBA00023125"/>
    </source>
</evidence>